<dbReference type="HAMAP" id="MF_03176">
    <property type="entry name" value="PIF1"/>
    <property type="match status" value="1"/>
</dbReference>
<feature type="binding site" evidence="15">
    <location>
        <begin position="444"/>
        <end position="451"/>
    </location>
    <ligand>
        <name>ATP</name>
        <dbReference type="ChEBI" id="CHEBI:30616"/>
    </ligand>
</feature>
<keyword evidence="13 15" id="KW-0539">Nucleus</keyword>
<evidence type="ECO:0000256" key="1">
    <source>
        <dbReference type="ARBA" id="ARBA00001946"/>
    </source>
</evidence>
<evidence type="ECO:0000256" key="4">
    <source>
        <dbReference type="ARBA" id="ARBA00022763"/>
    </source>
</evidence>
<evidence type="ECO:0000256" key="2">
    <source>
        <dbReference type="ARBA" id="ARBA00004604"/>
    </source>
</evidence>
<evidence type="ECO:0000256" key="12">
    <source>
        <dbReference type="ARBA" id="ARBA00023235"/>
    </source>
</evidence>
<feature type="region of interest" description="Disordered" evidence="16">
    <location>
        <begin position="254"/>
        <end position="292"/>
    </location>
</feature>
<feature type="domain" description="AAA+ ATPase" evidence="17">
    <location>
        <begin position="436"/>
        <end position="732"/>
    </location>
</feature>
<dbReference type="InterPro" id="IPR049163">
    <property type="entry name" value="Pif1-like_2B_dom"/>
</dbReference>
<evidence type="ECO:0000256" key="9">
    <source>
        <dbReference type="ARBA" id="ARBA00023128"/>
    </source>
</evidence>
<dbReference type="GO" id="GO:0006310">
    <property type="term" value="P:DNA recombination"/>
    <property type="evidence" value="ECO:0007669"/>
    <property type="project" value="UniProtKB-UniRule"/>
</dbReference>
<dbReference type="CDD" id="cd18037">
    <property type="entry name" value="DEXSc_Pif1_like"/>
    <property type="match status" value="1"/>
</dbReference>
<sequence length="1022" mass="115885">MDATRFYGTSVKKMKLESGVTSSPAKKKLEDADILALEESFSDGFSDDGSSLELKHVQPAVKQSPVKARNKEFEQDFNSDFTDDDVFEIDEVRPKEEVDSVPPPPPTSQSKISALLQDFSSPIDKSSQKIKISQLGKTSVNEDIKPLPKLTRFIDEDDFDDSFFQDDSDIPLEAPKIENKKLPFLKPGGIERASSSIAFTSSPSYHKTETVYKRVLNPQSNNNTNEAIKNIKLSQDAKNLDLQTIFDSFEEHSTNDAFPSLSKHNEDANKENKQLYPNVPVSEPTTNKSKDLYPSMDSYNERHGAPQQIKSETLLNSPPHATIPNLKESTTEPIPKYEDQGVQDFFKPKFATSKFETKSETKSIPNLLNRPKKRNAELLLLTQRPTIHHELQNEISGERFASTTSRSKIGDTPPIKTVQTLTLSEEQQHIIDLAKEGNSLFYTGSAGTGKSVLLRSMIKTMRNIHGPGQVHVTASTGLAACNIGGITLHSFAGIGLGKEKTEELIKRVRKSRKGRQRWQNCKVLFIDEISMIDGKLFDKLDSIAKAIKRNDEPFGGIQVIVCGDFFQLPPVSKSDEPAAIFCFDSRAWKECIKLTITLQKVFRQKGDMEFITMLNEMRLGKISTKSSENFRKLERNLPQSDVEPAELYSTRYEVQNANSLRLRQLPSEIKTYTAFDAGYLEDPNQREKFLSNLMAPRVLNLKKGAQVMMIKNIDETLVNGSLGKVIDFIDQETYLTYRNLREDNFMDNSEIEKAIEKVKFNPRNESTEEGPHPILEDTVFDFLNDFKSEDPEIKENIEMKKQLMNQLHESSRGKLLPLVKFLTPDGQSRTILVQPEIWEVSDEFERPLVTRMQVPLILAWALSIHKSQGQTLPRVRVNLKKIFEKGQAYVALSRAVSREGLQVLFFDEKKIWAHPKVIEFYNRLKSAQDARLELEGNNVNRSIDLEQKDIERAMANAHSSRSQSEAYHDPDFESESESDGKEAFVDASSPSQMGVKDLPYMTQDESNDNIIVNRRNFRKRAE</sequence>
<comment type="function">
    <text evidence="15">DNA-dependent ATPase and 5'-3' DNA helicase required for the maintenance of both mitochondrial and nuclear genome stability.</text>
</comment>
<keyword evidence="11 15" id="KW-0234">DNA repair</keyword>
<dbReference type="InterPro" id="IPR051055">
    <property type="entry name" value="PIF1_helicase"/>
</dbReference>
<dbReference type="GO" id="GO:0043139">
    <property type="term" value="F:5'-3' DNA helicase activity"/>
    <property type="evidence" value="ECO:0007669"/>
    <property type="project" value="UniProtKB-UniRule"/>
</dbReference>
<dbReference type="GO" id="GO:0006281">
    <property type="term" value="P:DNA repair"/>
    <property type="evidence" value="ECO:0007669"/>
    <property type="project" value="UniProtKB-UniRule"/>
</dbReference>
<keyword evidence="19" id="KW-1185">Reference proteome</keyword>
<evidence type="ECO:0000256" key="11">
    <source>
        <dbReference type="ARBA" id="ARBA00023204"/>
    </source>
</evidence>
<comment type="cofactor">
    <cofactor evidence="1 15">
        <name>Mg(2+)</name>
        <dbReference type="ChEBI" id="CHEBI:18420"/>
    </cofactor>
</comment>
<evidence type="ECO:0000256" key="8">
    <source>
        <dbReference type="ARBA" id="ARBA00023125"/>
    </source>
</evidence>
<dbReference type="GO" id="GO:0005524">
    <property type="term" value="F:ATP binding"/>
    <property type="evidence" value="ECO:0007669"/>
    <property type="project" value="UniProtKB-UniRule"/>
</dbReference>
<feature type="DNA-binding region" evidence="15">
    <location>
        <begin position="887"/>
        <end position="906"/>
    </location>
</feature>
<accession>K0KM86</accession>
<evidence type="ECO:0000256" key="5">
    <source>
        <dbReference type="ARBA" id="ARBA00022801"/>
    </source>
</evidence>
<comment type="subcellular location">
    <subcellularLocation>
        <location evidence="2">Nucleus</location>
        <location evidence="2">Nucleolus</location>
    </subcellularLocation>
    <subcellularLocation>
        <location evidence="15">Nucleus</location>
    </subcellularLocation>
    <subcellularLocation>
        <location evidence="15">Mitochondrion</location>
    </subcellularLocation>
</comment>
<dbReference type="PANTHER" id="PTHR47642">
    <property type="entry name" value="ATP-DEPENDENT DNA HELICASE"/>
    <property type="match status" value="1"/>
</dbReference>
<dbReference type="FunFam" id="3.40.50.300:FF:001226">
    <property type="entry name" value="ATP-dependent DNA helicase PIF1"/>
    <property type="match status" value="1"/>
</dbReference>
<evidence type="ECO:0000256" key="15">
    <source>
        <dbReference type="HAMAP-Rule" id="MF_03176"/>
    </source>
</evidence>
<feature type="compositionally biased region" description="Basic and acidic residues" evidence="16">
    <location>
        <begin position="263"/>
        <end position="273"/>
    </location>
</feature>
<keyword evidence="10 15" id="KW-0233">DNA recombination</keyword>
<evidence type="ECO:0000259" key="17">
    <source>
        <dbReference type="SMART" id="SM00382"/>
    </source>
</evidence>
<gene>
    <name evidence="15" type="primary">PIF1</name>
    <name evidence="18" type="ORF">BN7_5958</name>
</gene>
<dbReference type="CDD" id="cd18809">
    <property type="entry name" value="SF1_C_RecD"/>
    <property type="match status" value="1"/>
</dbReference>
<keyword evidence="3 15" id="KW-0547">Nucleotide-binding</keyword>
<dbReference type="GO" id="GO:0016887">
    <property type="term" value="F:ATP hydrolysis activity"/>
    <property type="evidence" value="ECO:0007669"/>
    <property type="project" value="RHEA"/>
</dbReference>
<keyword evidence="7 15" id="KW-0067">ATP-binding</keyword>
<dbReference type="InterPro" id="IPR003593">
    <property type="entry name" value="AAA+_ATPase"/>
</dbReference>
<comment type="subunit">
    <text evidence="15">Monomer.</text>
</comment>
<keyword evidence="8 15" id="KW-0238">DNA-binding</keyword>
<dbReference type="HOGENOM" id="CLU_001613_0_2_1"/>
<evidence type="ECO:0000256" key="13">
    <source>
        <dbReference type="ARBA" id="ARBA00023242"/>
    </source>
</evidence>
<proteinExistence type="inferred from homology"/>
<dbReference type="AlphaFoldDB" id="K0KM86"/>
<dbReference type="EC" id="5.6.2.3" evidence="15"/>
<evidence type="ECO:0000313" key="18">
    <source>
        <dbReference type="EMBL" id="CCH46365.1"/>
    </source>
</evidence>
<keyword evidence="12 15" id="KW-0413">Isomerase</keyword>
<dbReference type="InterPro" id="IPR048293">
    <property type="entry name" value="PIF1_RRM3_pfh1"/>
</dbReference>
<keyword evidence="6 15" id="KW-0347">Helicase</keyword>
<keyword evidence="9 15" id="KW-0496">Mitochondrion</keyword>
<name>K0KM86_WICCF</name>
<organism evidence="18 19">
    <name type="scientific">Wickerhamomyces ciferrii (strain ATCC 14091 / BCRC 22168 / CBS 111 / JCM 3599 / NBRC 0793 / NRRL Y-1031 F-60-10)</name>
    <name type="common">Yeast</name>
    <name type="synonym">Pichia ciferrii</name>
    <dbReference type="NCBI Taxonomy" id="1206466"/>
    <lineage>
        <taxon>Eukaryota</taxon>
        <taxon>Fungi</taxon>
        <taxon>Dikarya</taxon>
        <taxon>Ascomycota</taxon>
        <taxon>Saccharomycotina</taxon>
        <taxon>Saccharomycetes</taxon>
        <taxon>Phaffomycetales</taxon>
        <taxon>Wickerhamomycetaceae</taxon>
        <taxon>Wickerhamomyces</taxon>
    </lineage>
</organism>
<dbReference type="GO" id="GO:0000723">
    <property type="term" value="P:telomere maintenance"/>
    <property type="evidence" value="ECO:0007669"/>
    <property type="project" value="InterPro"/>
</dbReference>
<keyword evidence="4 15" id="KW-0227">DNA damage</keyword>
<dbReference type="Pfam" id="PF05970">
    <property type="entry name" value="PIF1"/>
    <property type="match status" value="1"/>
</dbReference>
<comment type="catalytic activity">
    <reaction evidence="14 15">
        <text>ATP + H2O = ADP + phosphate + H(+)</text>
        <dbReference type="Rhea" id="RHEA:13065"/>
        <dbReference type="ChEBI" id="CHEBI:15377"/>
        <dbReference type="ChEBI" id="CHEBI:15378"/>
        <dbReference type="ChEBI" id="CHEBI:30616"/>
        <dbReference type="ChEBI" id="CHEBI:43474"/>
        <dbReference type="ChEBI" id="CHEBI:456216"/>
        <dbReference type="EC" id="5.6.2.3"/>
    </reaction>
</comment>
<protein>
    <recommendedName>
        <fullName evidence="15">ATP-dependent DNA helicase PIF1</fullName>
        <ecNumber evidence="15">5.6.2.3</ecNumber>
    </recommendedName>
    <alternativeName>
        <fullName evidence="15">DNA 5'-3' helicase PIF1</fullName>
    </alternativeName>
    <alternativeName>
        <fullName evidence="15">DNA repair and recombination helicase PIF1</fullName>
    </alternativeName>
</protein>
<evidence type="ECO:0000256" key="3">
    <source>
        <dbReference type="ARBA" id="ARBA00022741"/>
    </source>
</evidence>
<evidence type="ECO:0000256" key="10">
    <source>
        <dbReference type="ARBA" id="ARBA00023172"/>
    </source>
</evidence>
<dbReference type="STRING" id="1206466.K0KM86"/>
<evidence type="ECO:0000256" key="7">
    <source>
        <dbReference type="ARBA" id="ARBA00022840"/>
    </source>
</evidence>
<evidence type="ECO:0000256" key="16">
    <source>
        <dbReference type="SAM" id="MobiDB-lite"/>
    </source>
</evidence>
<comment type="similarity">
    <text evidence="15">Belongs to the helicase family. PIF1 subfamily.</text>
</comment>
<dbReference type="GO" id="GO:0005739">
    <property type="term" value="C:mitochondrion"/>
    <property type="evidence" value="ECO:0007669"/>
    <property type="project" value="UniProtKB-SubCell"/>
</dbReference>
<reference evidence="18 19" key="1">
    <citation type="journal article" date="2012" name="Eukaryot. Cell">
        <title>Draft genome sequence of Wickerhamomyces ciferrii NRRL Y-1031 F-60-10.</title>
        <authorList>
            <person name="Schneider J."/>
            <person name="Andrea H."/>
            <person name="Blom J."/>
            <person name="Jaenicke S."/>
            <person name="Ruckert C."/>
            <person name="Schorsch C."/>
            <person name="Szczepanowski R."/>
            <person name="Farwick M."/>
            <person name="Goesmann A."/>
            <person name="Puhler A."/>
            <person name="Schaffer S."/>
            <person name="Tauch A."/>
            <person name="Kohler T."/>
            <person name="Brinkrolf K."/>
        </authorList>
    </citation>
    <scope>NUCLEOTIDE SEQUENCE [LARGE SCALE GENOMIC DNA]</scope>
    <source>
        <strain evidence="19">ATCC 14091 / BCRC 22168 / CBS 111 / JCM 3599 / NBRC 0793 / NRRL Y-1031 F-60-10</strain>
    </source>
</reference>
<dbReference type="SUPFAM" id="SSF52540">
    <property type="entry name" value="P-loop containing nucleoside triphosphate hydrolases"/>
    <property type="match status" value="2"/>
</dbReference>
<dbReference type="InterPro" id="IPR010285">
    <property type="entry name" value="DNA_helicase_pif1-like_DEAD"/>
</dbReference>
<dbReference type="FunCoup" id="K0KM86">
    <property type="interactions" value="828"/>
</dbReference>
<dbReference type="GO" id="GO:0005730">
    <property type="term" value="C:nucleolus"/>
    <property type="evidence" value="ECO:0007669"/>
    <property type="project" value="UniProtKB-SubCell"/>
</dbReference>
<dbReference type="Pfam" id="PF21530">
    <property type="entry name" value="Pif1_2B_dom"/>
    <property type="match status" value="1"/>
</dbReference>
<dbReference type="GO" id="GO:0003697">
    <property type="term" value="F:single-stranded DNA binding"/>
    <property type="evidence" value="ECO:0007669"/>
    <property type="project" value="UniProtKB-ARBA"/>
</dbReference>
<keyword evidence="5 15" id="KW-0378">Hydrolase</keyword>
<dbReference type="eggNOG" id="KOG0987">
    <property type="taxonomic scope" value="Eukaryota"/>
</dbReference>
<dbReference type="PANTHER" id="PTHR47642:SF5">
    <property type="entry name" value="ATP-DEPENDENT DNA HELICASE"/>
    <property type="match status" value="1"/>
</dbReference>
<comment type="caution">
    <text evidence="18">The sequence shown here is derived from an EMBL/GenBank/DDBJ whole genome shotgun (WGS) entry which is preliminary data.</text>
</comment>
<evidence type="ECO:0000313" key="19">
    <source>
        <dbReference type="Proteomes" id="UP000009328"/>
    </source>
</evidence>
<evidence type="ECO:0000256" key="6">
    <source>
        <dbReference type="ARBA" id="ARBA00022806"/>
    </source>
</evidence>
<dbReference type="InParanoid" id="K0KM86"/>
<dbReference type="Gene3D" id="3.40.50.300">
    <property type="entry name" value="P-loop containing nucleotide triphosphate hydrolases"/>
    <property type="match status" value="1"/>
</dbReference>
<dbReference type="InterPro" id="IPR027417">
    <property type="entry name" value="P-loop_NTPase"/>
</dbReference>
<evidence type="ECO:0000256" key="14">
    <source>
        <dbReference type="ARBA" id="ARBA00048954"/>
    </source>
</evidence>
<dbReference type="SMART" id="SM00382">
    <property type="entry name" value="AAA"/>
    <property type="match status" value="1"/>
</dbReference>
<dbReference type="EMBL" id="CAIF01000242">
    <property type="protein sequence ID" value="CCH46365.1"/>
    <property type="molecule type" value="Genomic_DNA"/>
</dbReference>
<feature type="region of interest" description="Disordered" evidence="16">
    <location>
        <begin position="954"/>
        <end position="1022"/>
    </location>
</feature>
<dbReference type="Proteomes" id="UP000009328">
    <property type="component" value="Unassembled WGS sequence"/>
</dbReference>